<sequence length="92" mass="10289">MIDLYLLVTIFPICEEGQLVECASRVPLLPYTPELVCMRSRVRRIDALGVKRSSLSSSLSRLSAICHIPLPLPLLLLLRAYDSTQTHLLSVL</sequence>
<dbReference type="AlphaFoldDB" id="A0ABD2VXA6"/>
<dbReference type="EMBL" id="JBJJXI010000157">
    <property type="protein sequence ID" value="KAL3385355.1"/>
    <property type="molecule type" value="Genomic_DNA"/>
</dbReference>
<keyword evidence="2" id="KW-1185">Reference proteome</keyword>
<gene>
    <name evidence="1" type="ORF">TKK_018928</name>
</gene>
<name>A0ABD2VXA6_9HYME</name>
<evidence type="ECO:0000313" key="2">
    <source>
        <dbReference type="Proteomes" id="UP001627154"/>
    </source>
</evidence>
<reference evidence="1 2" key="1">
    <citation type="journal article" date="2024" name="bioRxiv">
        <title>A reference genome for Trichogramma kaykai: A tiny desert-dwelling parasitoid wasp with competing sex-ratio distorters.</title>
        <authorList>
            <person name="Culotta J."/>
            <person name="Lindsey A.R."/>
        </authorList>
    </citation>
    <scope>NUCLEOTIDE SEQUENCE [LARGE SCALE GENOMIC DNA]</scope>
    <source>
        <strain evidence="1 2">KSX58</strain>
    </source>
</reference>
<dbReference type="Proteomes" id="UP001627154">
    <property type="component" value="Unassembled WGS sequence"/>
</dbReference>
<comment type="caution">
    <text evidence="1">The sequence shown here is derived from an EMBL/GenBank/DDBJ whole genome shotgun (WGS) entry which is preliminary data.</text>
</comment>
<evidence type="ECO:0000313" key="1">
    <source>
        <dbReference type="EMBL" id="KAL3385355.1"/>
    </source>
</evidence>
<proteinExistence type="predicted"/>
<organism evidence="1 2">
    <name type="scientific">Trichogramma kaykai</name>
    <dbReference type="NCBI Taxonomy" id="54128"/>
    <lineage>
        <taxon>Eukaryota</taxon>
        <taxon>Metazoa</taxon>
        <taxon>Ecdysozoa</taxon>
        <taxon>Arthropoda</taxon>
        <taxon>Hexapoda</taxon>
        <taxon>Insecta</taxon>
        <taxon>Pterygota</taxon>
        <taxon>Neoptera</taxon>
        <taxon>Endopterygota</taxon>
        <taxon>Hymenoptera</taxon>
        <taxon>Apocrita</taxon>
        <taxon>Proctotrupomorpha</taxon>
        <taxon>Chalcidoidea</taxon>
        <taxon>Trichogrammatidae</taxon>
        <taxon>Trichogramma</taxon>
    </lineage>
</organism>
<protein>
    <submittedName>
        <fullName evidence="1">Uncharacterized protein</fullName>
    </submittedName>
</protein>
<accession>A0ABD2VXA6</accession>